<dbReference type="AlphaFoldDB" id="W7XJQ1"/>
<sequence>MQMIHYKFNNQNHTICMKQSLHQDINSNYMQQDINFKQGLNIQFTGHQVIHQFSNKNVFPEQERQFLLLGPEQEAHEELQEEHVQLLLFQYQLVLHVYTHILEVCQQNKSWAMQLKQLLLPAPLQVSHDQSHGKVLEGHVLIHQFQYKYNEPLQLVQEFESPFYY</sequence>
<organism evidence="1 2">
    <name type="scientific">Tetrahymena thermophila (strain SB210)</name>
    <dbReference type="NCBI Taxonomy" id="312017"/>
    <lineage>
        <taxon>Eukaryota</taxon>
        <taxon>Sar</taxon>
        <taxon>Alveolata</taxon>
        <taxon>Ciliophora</taxon>
        <taxon>Intramacronucleata</taxon>
        <taxon>Oligohymenophorea</taxon>
        <taxon>Hymenostomatida</taxon>
        <taxon>Tetrahymenina</taxon>
        <taxon>Tetrahymenidae</taxon>
        <taxon>Tetrahymena</taxon>
    </lineage>
</organism>
<dbReference type="EMBL" id="GG662798">
    <property type="protein sequence ID" value="EWS75786.1"/>
    <property type="molecule type" value="Genomic_DNA"/>
</dbReference>
<dbReference type="RefSeq" id="XP_012651708.1">
    <property type="nucleotide sequence ID" value="XM_012796254.1"/>
</dbReference>
<dbReference type="KEGG" id="tet:TTHERM_000115529"/>
<evidence type="ECO:0000313" key="1">
    <source>
        <dbReference type="EMBL" id="EWS75786.1"/>
    </source>
</evidence>
<protein>
    <submittedName>
        <fullName evidence="1">Uncharacterized protein</fullName>
    </submittedName>
</protein>
<gene>
    <name evidence="1" type="ORF">TTHERM_000115529</name>
</gene>
<dbReference type="Proteomes" id="UP000009168">
    <property type="component" value="Unassembled WGS sequence"/>
</dbReference>
<keyword evidence="2" id="KW-1185">Reference proteome</keyword>
<proteinExistence type="predicted"/>
<evidence type="ECO:0000313" key="2">
    <source>
        <dbReference type="Proteomes" id="UP000009168"/>
    </source>
</evidence>
<accession>W7XJQ1</accession>
<dbReference type="GeneID" id="24437352"/>
<reference evidence="2" key="1">
    <citation type="journal article" date="2006" name="PLoS Biol.">
        <title>Macronuclear genome sequence of the ciliate Tetrahymena thermophila, a model eukaryote.</title>
        <authorList>
            <person name="Eisen J.A."/>
            <person name="Coyne R.S."/>
            <person name="Wu M."/>
            <person name="Wu D."/>
            <person name="Thiagarajan M."/>
            <person name="Wortman J.R."/>
            <person name="Badger J.H."/>
            <person name="Ren Q."/>
            <person name="Amedeo P."/>
            <person name="Jones K.M."/>
            <person name="Tallon L.J."/>
            <person name="Delcher A.L."/>
            <person name="Salzberg S.L."/>
            <person name="Silva J.C."/>
            <person name="Haas B.J."/>
            <person name="Majoros W.H."/>
            <person name="Farzad M."/>
            <person name="Carlton J.M."/>
            <person name="Smith R.K. Jr."/>
            <person name="Garg J."/>
            <person name="Pearlman R.E."/>
            <person name="Karrer K.M."/>
            <person name="Sun L."/>
            <person name="Manning G."/>
            <person name="Elde N.C."/>
            <person name="Turkewitz A.P."/>
            <person name="Asai D.J."/>
            <person name="Wilkes D.E."/>
            <person name="Wang Y."/>
            <person name="Cai H."/>
            <person name="Collins K."/>
            <person name="Stewart B.A."/>
            <person name="Lee S.R."/>
            <person name="Wilamowska K."/>
            <person name="Weinberg Z."/>
            <person name="Ruzzo W.L."/>
            <person name="Wloga D."/>
            <person name="Gaertig J."/>
            <person name="Frankel J."/>
            <person name="Tsao C.-C."/>
            <person name="Gorovsky M.A."/>
            <person name="Keeling P.J."/>
            <person name="Waller R.F."/>
            <person name="Patron N.J."/>
            <person name="Cherry J.M."/>
            <person name="Stover N.A."/>
            <person name="Krieger C.J."/>
            <person name="del Toro C."/>
            <person name="Ryder H.F."/>
            <person name="Williamson S.C."/>
            <person name="Barbeau R.A."/>
            <person name="Hamilton E.P."/>
            <person name="Orias E."/>
        </authorList>
    </citation>
    <scope>NUCLEOTIDE SEQUENCE [LARGE SCALE GENOMIC DNA]</scope>
    <source>
        <strain evidence="2">SB210</strain>
    </source>
</reference>
<name>W7XJQ1_TETTS</name>
<dbReference type="InParanoid" id="W7XJQ1"/>